<organism evidence="11 12">
    <name type="scientific">Diplodia seriata</name>
    <dbReference type="NCBI Taxonomy" id="420778"/>
    <lineage>
        <taxon>Eukaryota</taxon>
        <taxon>Fungi</taxon>
        <taxon>Dikarya</taxon>
        <taxon>Ascomycota</taxon>
        <taxon>Pezizomycotina</taxon>
        <taxon>Dothideomycetes</taxon>
        <taxon>Dothideomycetes incertae sedis</taxon>
        <taxon>Botryosphaeriales</taxon>
        <taxon>Botryosphaeriaceae</taxon>
        <taxon>Diplodia</taxon>
    </lineage>
</organism>
<comment type="caution">
    <text evidence="11">The sequence shown here is derived from an EMBL/GenBank/DDBJ whole genome shotgun (WGS) entry which is preliminary data.</text>
</comment>
<dbReference type="Gene3D" id="3.30.160.60">
    <property type="entry name" value="Classic Zinc Finger"/>
    <property type="match status" value="2"/>
</dbReference>
<sequence>MAAQHPITTLDASLVPRLPESSPTLFEAKKAKNLSFEAIAKKLGREEVAVAALFYGQAAASDEDTKNLSELLGIPVEKLRSQLAGHPDRGRTLEMPPREPLIYRLYEIVQNYGYAYKAVLNEKFGDGIMSAISFSTTVKKETDEKGDWAVITLRGKWKHCVAEDDHDYCKKCDYLAKDWDDLTHHKATSPIVHLCCKFCGQDFKSSSGRDRHIKQLHPVDQDIRCIGCDEHFVRAAALIEHLEFDHCSKISAQQFKSNIQHKHMVNKILNDPDAVTSKLFDFNVNDTDTSGGITLSKAASLLDEERGGSVIKPLKPRSQSRDHDAPHVGERWPSLPSNGRDSPKGRDSSNLSSSMARLSVSGSSGGVRLPSSLSDSTARPSENGSQAWTESRASEKLFAGAQKTPLSSEWDAALKAREMEYESANSTNMLMQRYWDPTHKDYNPERFFNPVIEMYSCPFPQCDENFTEPYMLEFHINTEHGISQQRCPQCLKLFKSTTALVAHCEAPTSECGISRSDRFGQAIDQFSGGFLGAKDARRPDFTLADRQDRFVDKKMKERELGSGYKVGMIKYESTLPLDWPRESFRPNSNTQIGRSWDEGGRGPNVRGNMNPAVPLSKSRKVHHSTANIYPQPFQDYVPEVTEKLFAPPRQRRAGQPQPSDTASTILSKENDAPASSGRKKSKRRENMAAQLIDTELYRKRYSSDTMVSKPEEPMAPMRRVDAYYMSGEQPDVVITGVSRGGLGGGAALAIARHNPSLLILVSRTQSKLDDIMSDMKAVNPSIGPALKTVLVDLTSQATVRRAASEIQALTPRIDLLINNAGFFLQTRSFSPEGIESQLAGNHVGHFLLTNLLKPQLVAAAKDAAPGATRVVNVSSEGHRSQPFRFHDYNIENKPVPPEEETPPAMDFIPKTLLKPTDGYIGFVAYGQSKTANVLFSVGLNERWKGTGVVSYVLHPGRSDEAISTEVGRDLDSQQDFEDFVKMLNPKAGVDEGASTTVVAALDPALNELKGGNNIYLDDCQIKEAEPYAIDPEKADRLWKLSEELVKQTF</sequence>
<comment type="catalytic activity">
    <reaction evidence="7">
        <text>cyanate + hydrogencarbonate + 3 H(+) = NH4(+) + 2 CO2</text>
        <dbReference type="Rhea" id="RHEA:11120"/>
        <dbReference type="ChEBI" id="CHEBI:15378"/>
        <dbReference type="ChEBI" id="CHEBI:16526"/>
        <dbReference type="ChEBI" id="CHEBI:17544"/>
        <dbReference type="ChEBI" id="CHEBI:28938"/>
        <dbReference type="ChEBI" id="CHEBI:29195"/>
        <dbReference type="EC" id="4.2.1.104"/>
    </reaction>
</comment>
<dbReference type="Gene3D" id="3.40.50.720">
    <property type="entry name" value="NAD(P)-binding Rossmann-like Domain"/>
    <property type="match status" value="1"/>
</dbReference>
<dbReference type="PANTHER" id="PTHR24320">
    <property type="entry name" value="RETINOL DEHYDROGENASE"/>
    <property type="match status" value="1"/>
</dbReference>
<feature type="domain" description="C2H2-type" evidence="10">
    <location>
        <begin position="194"/>
        <end position="222"/>
    </location>
</feature>
<feature type="region of interest" description="Disordered" evidence="9">
    <location>
        <begin position="307"/>
        <end position="391"/>
    </location>
</feature>
<comment type="similarity">
    <text evidence="7">Belongs to the cyanase family.</text>
</comment>
<evidence type="ECO:0000313" key="12">
    <source>
        <dbReference type="Proteomes" id="UP001430584"/>
    </source>
</evidence>
<dbReference type="InterPro" id="IPR002347">
    <property type="entry name" value="SDR_fam"/>
</dbReference>
<keyword evidence="8" id="KW-0862">Zinc</keyword>
<dbReference type="SUPFAM" id="SSF47413">
    <property type="entry name" value="lambda repressor-like DNA-binding domains"/>
    <property type="match status" value="1"/>
</dbReference>
<accession>A0ABR3BXN6</accession>
<dbReference type="SUPFAM" id="SSF51735">
    <property type="entry name" value="NAD(P)-binding Rossmann-fold domains"/>
    <property type="match status" value="1"/>
</dbReference>
<dbReference type="InterPro" id="IPR001387">
    <property type="entry name" value="Cro/C1-type_HTH"/>
</dbReference>
<keyword evidence="8" id="KW-0863">Zinc-finger</keyword>
<keyword evidence="12" id="KW-1185">Reference proteome</keyword>
<dbReference type="PANTHER" id="PTHR24320:SF283">
    <property type="entry name" value="RETINOL DEHYDROGENASE 11"/>
    <property type="match status" value="1"/>
</dbReference>
<dbReference type="PROSITE" id="PS50157">
    <property type="entry name" value="ZINC_FINGER_C2H2_2"/>
    <property type="match status" value="1"/>
</dbReference>
<dbReference type="Pfam" id="PF02560">
    <property type="entry name" value="Cyanate_lyase"/>
    <property type="match status" value="1"/>
</dbReference>
<dbReference type="GeneID" id="92014701"/>
<dbReference type="HAMAP" id="MF_00535">
    <property type="entry name" value="Cyanate_hydrat"/>
    <property type="match status" value="1"/>
</dbReference>
<dbReference type="InterPro" id="IPR036291">
    <property type="entry name" value="NAD(P)-bd_dom_sf"/>
</dbReference>
<comment type="function">
    <text evidence="1 7">Catalyzes the reaction of cyanate with bicarbonate to produce ammonia and carbon dioxide.</text>
</comment>
<comment type="function">
    <text evidence="6">Transcriptional coactivator that stimulates GCN4-dependent transcriptional activity by bridging the DNA-binding region of GCN4 and TBP (SPT15), thereby recruiting TBP to GCN4-bound promoters. Involved in induction of the ribosome quality control (RQC) pathway; a pathway that degrades nascent peptide chains during problematic translation. Required to prevent stalled ribosomes from frameshifting.</text>
</comment>
<feature type="region of interest" description="Disordered" evidence="9">
    <location>
        <begin position="646"/>
        <end position="691"/>
    </location>
</feature>
<dbReference type="InterPro" id="IPR013087">
    <property type="entry name" value="Znf_C2H2_type"/>
</dbReference>
<dbReference type="RefSeq" id="XP_066627807.1">
    <property type="nucleotide sequence ID" value="XM_066781995.1"/>
</dbReference>
<feature type="active site" evidence="7">
    <location>
        <position position="104"/>
    </location>
</feature>
<dbReference type="InterPro" id="IPR008076">
    <property type="entry name" value="Cyanase"/>
</dbReference>
<evidence type="ECO:0000256" key="7">
    <source>
        <dbReference type="HAMAP-Rule" id="MF_03139"/>
    </source>
</evidence>
<feature type="region of interest" description="Disordered" evidence="9">
    <location>
        <begin position="582"/>
        <end position="608"/>
    </location>
</feature>
<reference evidence="11 12" key="1">
    <citation type="submission" date="2024-02" db="EMBL/GenBank/DDBJ databases">
        <title>De novo assembly and annotation of 12 fungi associated with fruit tree decline syndrome in Ontario, Canada.</title>
        <authorList>
            <person name="Sulman M."/>
            <person name="Ellouze W."/>
            <person name="Ilyukhin E."/>
        </authorList>
    </citation>
    <scope>NUCLEOTIDE SEQUENCE [LARGE SCALE GENOMIC DNA]</scope>
    <source>
        <strain evidence="11 12">FDS-637</strain>
    </source>
</reference>
<protein>
    <recommendedName>
        <fullName evidence="7">Cyanate hydratase</fullName>
        <shortName evidence="7">Cyanase</shortName>
        <ecNumber evidence="7">4.2.1.104</ecNumber>
    </recommendedName>
    <alternativeName>
        <fullName evidence="7">Cyanate hydrolase</fullName>
    </alternativeName>
    <alternativeName>
        <fullName evidence="7">Cyanate lyase</fullName>
    </alternativeName>
</protein>
<dbReference type="Pfam" id="PF00106">
    <property type="entry name" value="adh_short"/>
    <property type="match status" value="1"/>
</dbReference>
<feature type="active site" evidence="7">
    <location>
        <position position="107"/>
    </location>
</feature>
<dbReference type="PROSITE" id="PS00028">
    <property type="entry name" value="ZINC_FINGER_C2H2_1"/>
    <property type="match status" value="3"/>
</dbReference>
<evidence type="ECO:0000313" key="11">
    <source>
        <dbReference type="EMBL" id="KAL0253163.1"/>
    </source>
</evidence>
<keyword evidence="5 7" id="KW-0456">Lyase</keyword>
<gene>
    <name evidence="7" type="primary">cyn1</name>
    <name evidence="11" type="ORF">SLS55_010616</name>
</gene>
<dbReference type="EMBL" id="JAJVCZ030000013">
    <property type="protein sequence ID" value="KAL0253163.1"/>
    <property type="molecule type" value="Genomic_DNA"/>
</dbReference>
<feature type="compositionally biased region" description="Low complexity" evidence="9">
    <location>
        <begin position="348"/>
        <end position="374"/>
    </location>
</feature>
<comment type="similarity">
    <text evidence="3">Belongs to the MBF1 family.</text>
</comment>
<keyword evidence="4" id="KW-0560">Oxidoreductase</keyword>
<evidence type="ECO:0000256" key="6">
    <source>
        <dbReference type="ARBA" id="ARBA00035107"/>
    </source>
</evidence>
<name>A0ABR3BXN6_9PEZI</name>
<dbReference type="CDD" id="cd00093">
    <property type="entry name" value="HTH_XRE"/>
    <property type="match status" value="1"/>
</dbReference>
<evidence type="ECO:0000256" key="3">
    <source>
        <dbReference type="ARBA" id="ARBA00009802"/>
    </source>
</evidence>
<feature type="compositionally biased region" description="Polar residues" evidence="9">
    <location>
        <begin position="375"/>
        <end position="391"/>
    </location>
</feature>
<comment type="similarity">
    <text evidence="2">Belongs to the short-chain dehydrogenases/reductases (SDR) family.</text>
</comment>
<dbReference type="Gene3D" id="3.30.1160.10">
    <property type="entry name" value="Cyanate lyase, C-terminal domain"/>
    <property type="match status" value="1"/>
</dbReference>
<keyword evidence="8" id="KW-0479">Metal-binding</keyword>
<dbReference type="Proteomes" id="UP001430584">
    <property type="component" value="Unassembled WGS sequence"/>
</dbReference>
<evidence type="ECO:0000256" key="8">
    <source>
        <dbReference type="PROSITE-ProRule" id="PRU00042"/>
    </source>
</evidence>
<dbReference type="NCBIfam" id="TIGR00673">
    <property type="entry name" value="cynS"/>
    <property type="match status" value="1"/>
</dbReference>
<evidence type="ECO:0000256" key="5">
    <source>
        <dbReference type="ARBA" id="ARBA00023239"/>
    </source>
</evidence>
<dbReference type="SUPFAM" id="SSF55234">
    <property type="entry name" value="Cyanase C-terminal domain"/>
    <property type="match status" value="1"/>
</dbReference>
<dbReference type="CDD" id="cd00559">
    <property type="entry name" value="Cyanase_C"/>
    <property type="match status" value="1"/>
</dbReference>
<evidence type="ECO:0000256" key="1">
    <source>
        <dbReference type="ARBA" id="ARBA00003561"/>
    </source>
</evidence>
<dbReference type="PRINTS" id="PR01693">
    <property type="entry name" value="CYANASE"/>
</dbReference>
<feature type="compositionally biased region" description="Basic and acidic residues" evidence="9">
    <location>
        <begin position="319"/>
        <end position="330"/>
    </location>
</feature>
<dbReference type="SMART" id="SM01116">
    <property type="entry name" value="Cyanate_lyase"/>
    <property type="match status" value="1"/>
</dbReference>
<evidence type="ECO:0000256" key="9">
    <source>
        <dbReference type="SAM" id="MobiDB-lite"/>
    </source>
</evidence>
<evidence type="ECO:0000256" key="4">
    <source>
        <dbReference type="ARBA" id="ARBA00023002"/>
    </source>
</evidence>
<dbReference type="InterPro" id="IPR010982">
    <property type="entry name" value="Lambda_DNA-bd_dom_sf"/>
</dbReference>
<evidence type="ECO:0000256" key="2">
    <source>
        <dbReference type="ARBA" id="ARBA00006484"/>
    </source>
</evidence>
<proteinExistence type="inferred from homology"/>
<dbReference type="Gene3D" id="1.10.260.40">
    <property type="entry name" value="lambda repressor-like DNA-binding domains"/>
    <property type="match status" value="1"/>
</dbReference>
<evidence type="ECO:0000259" key="10">
    <source>
        <dbReference type="PROSITE" id="PS50157"/>
    </source>
</evidence>
<dbReference type="SMART" id="SM00355">
    <property type="entry name" value="ZnF_C2H2"/>
    <property type="match status" value="5"/>
</dbReference>
<feature type="active site" evidence="7">
    <location>
        <position position="130"/>
    </location>
</feature>
<dbReference type="InterPro" id="IPR003712">
    <property type="entry name" value="Cyanate_lyase_C"/>
</dbReference>
<dbReference type="EC" id="4.2.1.104" evidence="7"/>
<dbReference type="InterPro" id="IPR036581">
    <property type="entry name" value="Cyanate_lyase_C_sf"/>
</dbReference>